<keyword evidence="1" id="KW-1133">Transmembrane helix</keyword>
<protein>
    <submittedName>
        <fullName evidence="2">Uncharacterized protein</fullName>
    </submittedName>
</protein>
<keyword evidence="1" id="KW-0812">Transmembrane</keyword>
<proteinExistence type="predicted"/>
<evidence type="ECO:0000313" key="2">
    <source>
        <dbReference type="EMBL" id="GBM00669.1"/>
    </source>
</evidence>
<dbReference type="Proteomes" id="UP000499080">
    <property type="component" value="Unassembled WGS sequence"/>
</dbReference>
<evidence type="ECO:0000256" key="1">
    <source>
        <dbReference type="SAM" id="Phobius"/>
    </source>
</evidence>
<name>A0A4Y2C8J5_ARAVE</name>
<dbReference type="EMBL" id="BGPR01000159">
    <property type="protein sequence ID" value="GBM00669.1"/>
    <property type="molecule type" value="Genomic_DNA"/>
</dbReference>
<feature type="transmembrane region" description="Helical" evidence="1">
    <location>
        <begin position="46"/>
        <end position="65"/>
    </location>
</feature>
<keyword evidence="3" id="KW-1185">Reference proteome</keyword>
<sequence>MVWTLISLDRHGEVINKQHIIYGEILIGKRSRCEILDPYTRPYSGAIGDAFMLWMIMIALNVPFLTKNTGEKFRKNRLSSSIPRYQEYRAPMGLPRAIFGSSEFLSWVCS</sequence>
<dbReference type="AlphaFoldDB" id="A0A4Y2C8J5"/>
<accession>A0A4Y2C8J5</accession>
<reference evidence="2 3" key="1">
    <citation type="journal article" date="2019" name="Sci. Rep.">
        <title>Orb-weaving spider Araneus ventricosus genome elucidates the spidroin gene catalogue.</title>
        <authorList>
            <person name="Kono N."/>
            <person name="Nakamura H."/>
            <person name="Ohtoshi R."/>
            <person name="Moran D.A.P."/>
            <person name="Shinohara A."/>
            <person name="Yoshida Y."/>
            <person name="Fujiwara M."/>
            <person name="Mori M."/>
            <person name="Tomita M."/>
            <person name="Arakawa K."/>
        </authorList>
    </citation>
    <scope>NUCLEOTIDE SEQUENCE [LARGE SCALE GENOMIC DNA]</scope>
</reference>
<organism evidence="2 3">
    <name type="scientific">Araneus ventricosus</name>
    <name type="common">Orbweaver spider</name>
    <name type="synonym">Epeira ventricosa</name>
    <dbReference type="NCBI Taxonomy" id="182803"/>
    <lineage>
        <taxon>Eukaryota</taxon>
        <taxon>Metazoa</taxon>
        <taxon>Ecdysozoa</taxon>
        <taxon>Arthropoda</taxon>
        <taxon>Chelicerata</taxon>
        <taxon>Arachnida</taxon>
        <taxon>Araneae</taxon>
        <taxon>Araneomorphae</taxon>
        <taxon>Entelegynae</taxon>
        <taxon>Araneoidea</taxon>
        <taxon>Araneidae</taxon>
        <taxon>Araneus</taxon>
    </lineage>
</organism>
<evidence type="ECO:0000313" key="3">
    <source>
        <dbReference type="Proteomes" id="UP000499080"/>
    </source>
</evidence>
<keyword evidence="1" id="KW-0472">Membrane</keyword>
<gene>
    <name evidence="2" type="ORF">AVEN_118019_1</name>
</gene>
<comment type="caution">
    <text evidence="2">The sequence shown here is derived from an EMBL/GenBank/DDBJ whole genome shotgun (WGS) entry which is preliminary data.</text>
</comment>
<dbReference type="OrthoDB" id="4843387at2759"/>